<evidence type="ECO:0000259" key="12">
    <source>
        <dbReference type="Pfam" id="PF13609"/>
    </source>
</evidence>
<evidence type="ECO:0000256" key="5">
    <source>
        <dbReference type="ARBA" id="ARBA00022692"/>
    </source>
</evidence>
<keyword evidence="6 11" id="KW-0732">Signal</keyword>
<comment type="subunit">
    <text evidence="2">Homotrimer.</text>
</comment>
<dbReference type="PRINTS" id="PR00184">
    <property type="entry name" value="NEISSPPORIN"/>
</dbReference>
<evidence type="ECO:0000256" key="8">
    <source>
        <dbReference type="ARBA" id="ARBA00023114"/>
    </source>
</evidence>
<dbReference type="Pfam" id="PF13609">
    <property type="entry name" value="Porin_4"/>
    <property type="match status" value="1"/>
</dbReference>
<dbReference type="CDD" id="cd00342">
    <property type="entry name" value="gram_neg_porins"/>
    <property type="match status" value="1"/>
</dbReference>
<organism evidence="13 14">
    <name type="scientific">Undibacterium arcticum</name>
    <dbReference type="NCBI Taxonomy" id="1762892"/>
    <lineage>
        <taxon>Bacteria</taxon>
        <taxon>Pseudomonadati</taxon>
        <taxon>Pseudomonadota</taxon>
        <taxon>Betaproteobacteria</taxon>
        <taxon>Burkholderiales</taxon>
        <taxon>Oxalobacteraceae</taxon>
        <taxon>Undibacterium</taxon>
    </lineage>
</organism>
<evidence type="ECO:0000256" key="9">
    <source>
        <dbReference type="ARBA" id="ARBA00023136"/>
    </source>
</evidence>
<keyword evidence="3" id="KW-0813">Transport</keyword>
<feature type="signal peptide" evidence="11">
    <location>
        <begin position="1"/>
        <end position="20"/>
    </location>
</feature>
<dbReference type="InterPro" id="IPR033900">
    <property type="entry name" value="Gram_neg_porin_domain"/>
</dbReference>
<dbReference type="InterPro" id="IPR023614">
    <property type="entry name" value="Porin_dom_sf"/>
</dbReference>
<dbReference type="InterPro" id="IPR002299">
    <property type="entry name" value="Porin_Neis"/>
</dbReference>
<dbReference type="RefSeq" id="WP_390326245.1">
    <property type="nucleotide sequence ID" value="NZ_JBHRTP010000008.1"/>
</dbReference>
<gene>
    <name evidence="13" type="ORF">ACFOFO_03385</name>
</gene>
<feature type="chain" id="PRO_5046634037" evidence="11">
    <location>
        <begin position="21"/>
        <end position="351"/>
    </location>
</feature>
<evidence type="ECO:0000256" key="4">
    <source>
        <dbReference type="ARBA" id="ARBA00022452"/>
    </source>
</evidence>
<evidence type="ECO:0000313" key="14">
    <source>
        <dbReference type="Proteomes" id="UP001595530"/>
    </source>
</evidence>
<evidence type="ECO:0000256" key="6">
    <source>
        <dbReference type="ARBA" id="ARBA00022729"/>
    </source>
</evidence>
<keyword evidence="7" id="KW-0406">Ion transport</keyword>
<keyword evidence="5" id="KW-0812">Transmembrane</keyword>
<dbReference type="InterPro" id="IPR001702">
    <property type="entry name" value="Porin_Gram-ve"/>
</dbReference>
<comment type="caution">
    <text evidence="13">The sequence shown here is derived from an EMBL/GenBank/DDBJ whole genome shotgun (WGS) entry which is preliminary data.</text>
</comment>
<evidence type="ECO:0000256" key="11">
    <source>
        <dbReference type="SAM" id="SignalP"/>
    </source>
</evidence>
<keyword evidence="9" id="KW-0472">Membrane</keyword>
<evidence type="ECO:0000256" key="1">
    <source>
        <dbReference type="ARBA" id="ARBA00004571"/>
    </source>
</evidence>
<dbReference type="Gene3D" id="2.40.160.10">
    <property type="entry name" value="Porin"/>
    <property type="match status" value="1"/>
</dbReference>
<keyword evidence="8" id="KW-0626">Porin</keyword>
<dbReference type="PANTHER" id="PTHR34501">
    <property type="entry name" value="PROTEIN YDDL-RELATED"/>
    <property type="match status" value="1"/>
</dbReference>
<keyword evidence="4" id="KW-1134">Transmembrane beta strand</keyword>
<proteinExistence type="predicted"/>
<keyword evidence="14" id="KW-1185">Reference proteome</keyword>
<evidence type="ECO:0000256" key="2">
    <source>
        <dbReference type="ARBA" id="ARBA00011233"/>
    </source>
</evidence>
<protein>
    <submittedName>
        <fullName evidence="13">Porin</fullName>
    </submittedName>
</protein>
<dbReference type="PANTHER" id="PTHR34501:SF9">
    <property type="entry name" value="MAJOR OUTER MEMBRANE PROTEIN P.IA"/>
    <property type="match status" value="1"/>
</dbReference>
<reference evidence="14" key="1">
    <citation type="journal article" date="2019" name="Int. J. Syst. Evol. Microbiol.">
        <title>The Global Catalogue of Microorganisms (GCM) 10K type strain sequencing project: providing services to taxonomists for standard genome sequencing and annotation.</title>
        <authorList>
            <consortium name="The Broad Institute Genomics Platform"/>
            <consortium name="The Broad Institute Genome Sequencing Center for Infectious Disease"/>
            <person name="Wu L."/>
            <person name="Ma J."/>
        </authorList>
    </citation>
    <scope>NUCLEOTIDE SEQUENCE [LARGE SCALE GENOMIC DNA]</scope>
    <source>
        <strain evidence="14">KCTC 42986</strain>
    </source>
</reference>
<dbReference type="PRINTS" id="PR00182">
    <property type="entry name" value="ECOLNEIPORIN"/>
</dbReference>
<evidence type="ECO:0000313" key="13">
    <source>
        <dbReference type="EMBL" id="MFC3107010.1"/>
    </source>
</evidence>
<evidence type="ECO:0000256" key="3">
    <source>
        <dbReference type="ARBA" id="ARBA00022448"/>
    </source>
</evidence>
<name>A0ABV7F086_9BURK</name>
<keyword evidence="10" id="KW-0998">Cell outer membrane</keyword>
<dbReference type="EMBL" id="JBHRTP010000008">
    <property type="protein sequence ID" value="MFC3107010.1"/>
    <property type="molecule type" value="Genomic_DNA"/>
</dbReference>
<dbReference type="InterPro" id="IPR050298">
    <property type="entry name" value="Gram-neg_bact_OMP"/>
</dbReference>
<comment type="subcellular location">
    <subcellularLocation>
        <location evidence="1">Cell outer membrane</location>
        <topology evidence="1">Multi-pass membrane protein</topology>
    </subcellularLocation>
</comment>
<evidence type="ECO:0000256" key="7">
    <source>
        <dbReference type="ARBA" id="ARBA00023065"/>
    </source>
</evidence>
<dbReference type="Proteomes" id="UP001595530">
    <property type="component" value="Unassembled WGS sequence"/>
</dbReference>
<dbReference type="SUPFAM" id="SSF56935">
    <property type="entry name" value="Porins"/>
    <property type="match status" value="1"/>
</dbReference>
<accession>A0ABV7F086</accession>
<feature type="domain" description="Porin" evidence="12">
    <location>
        <begin position="7"/>
        <end position="318"/>
    </location>
</feature>
<sequence>MKKQILATLALAALAGTAAAQSKVTMYGLADLGLDRQSGGTAGSVTKVSSGIQNGSRLGFKGTEDLGGGVSALFVLEMGIAMDTGNSNQSGRPFGRQAYTGLKGDFGAVTLGRQYTAIDGALCGGTDPFGCGLAGTAGNLFSDGGTPTNDGNGSRTNNAIKYTAPVTAGFNAEATYAPGEVAGNNTAGRTMGGAIGYGNGPFNIKLAHNNVANATDTSRAKVTFLGGKYDFGPVALSLGLALNRDAFSSNTNIANPDSRDVLAGVTVPCGAGTLLASFIKKTDKSGAGNDARQLAVGYLYALSRRTNLYSSYARINNTVQNTQAAKFYTVGNAIDGGSGNSAFNFGMRHTF</sequence>
<evidence type="ECO:0000256" key="10">
    <source>
        <dbReference type="ARBA" id="ARBA00023237"/>
    </source>
</evidence>